<dbReference type="InterPro" id="IPR028087">
    <property type="entry name" value="Tad_N"/>
</dbReference>
<evidence type="ECO:0000256" key="1">
    <source>
        <dbReference type="SAM" id="Phobius"/>
    </source>
</evidence>
<evidence type="ECO:0000313" key="4">
    <source>
        <dbReference type="Proteomes" id="UP001055125"/>
    </source>
</evidence>
<dbReference type="Pfam" id="PF13400">
    <property type="entry name" value="Tad"/>
    <property type="match status" value="1"/>
</dbReference>
<feature type="domain" description="Putative Flp pilus-assembly TadG-like N-terminal" evidence="2">
    <location>
        <begin position="14"/>
        <end position="60"/>
    </location>
</feature>
<keyword evidence="1" id="KW-0812">Transmembrane</keyword>
<gene>
    <name evidence="3" type="ORF">OCOJLMKI_4090</name>
</gene>
<dbReference type="Proteomes" id="UP001055125">
    <property type="component" value="Unassembled WGS sequence"/>
</dbReference>
<dbReference type="RefSeq" id="WP_238245954.1">
    <property type="nucleotide sequence ID" value="NZ_BPQP01000071.1"/>
</dbReference>
<evidence type="ECO:0000259" key="2">
    <source>
        <dbReference type="Pfam" id="PF13400"/>
    </source>
</evidence>
<comment type="caution">
    <text evidence="3">The sequence shown here is derived from an EMBL/GenBank/DDBJ whole genome shotgun (WGS) entry which is preliminary data.</text>
</comment>
<proteinExistence type="predicted"/>
<sequence length="467" mass="48512">MVRHLGALGRDRGGNVLLIFGLGLPVLMGLTSAALEYGSLVKRRTELQRAADGGSIAGVNQFKLANTDDAAAIRAAIAMAQGQAQASTDRRPQVEAEVLGNHSSVKVTVHESVPLAFGKLLNVPQVELVVHSTAKLAGTTRLCLLALDPTRQGAFHLEASARITATDCSLYSNSMSASGIQAENAARAVSLSACTAGGYQGSSANFTPPPATGCPALKDPLANRAKPSPGPCIILPAYMNPKRGEDGPDNLAYGANVVSGNVTLDPGTYCGGLQITKGAQVLLRPGVYIIKDGPLTVEKKASLTGTNTGFYFTGNRAGLLFDQDSVVSLTAPKEGVLSGLLFFEDVDLIGGAVALPLPKSGKGAVPLLLGVVNTLLPGLPSVTPLREYRIISDEARTLLGTIYLPAGRLIIDSRKPIADQSAYTVIVARVINLYDGPNLMLNARYASSDIPVPEGVGPSSSDTVISH</sequence>
<protein>
    <recommendedName>
        <fullName evidence="2">Putative Flp pilus-assembly TadG-like N-terminal domain-containing protein</fullName>
    </recommendedName>
</protein>
<keyword evidence="1" id="KW-1133">Transmembrane helix</keyword>
<keyword evidence="1" id="KW-0472">Membrane</keyword>
<accession>A0ABQ4S1B3</accession>
<organism evidence="3 4">
    <name type="scientific">Methylobacterium iners</name>
    <dbReference type="NCBI Taxonomy" id="418707"/>
    <lineage>
        <taxon>Bacteria</taxon>
        <taxon>Pseudomonadati</taxon>
        <taxon>Pseudomonadota</taxon>
        <taxon>Alphaproteobacteria</taxon>
        <taxon>Hyphomicrobiales</taxon>
        <taxon>Methylobacteriaceae</taxon>
        <taxon>Methylobacterium</taxon>
    </lineage>
</organism>
<feature type="transmembrane region" description="Helical" evidence="1">
    <location>
        <begin position="16"/>
        <end position="35"/>
    </location>
</feature>
<reference evidence="3" key="2">
    <citation type="submission" date="2021-08" db="EMBL/GenBank/DDBJ databases">
        <authorList>
            <person name="Tani A."/>
            <person name="Ola A."/>
            <person name="Ogura Y."/>
            <person name="Katsura K."/>
            <person name="Hayashi T."/>
        </authorList>
    </citation>
    <scope>NUCLEOTIDE SEQUENCE</scope>
    <source>
        <strain evidence="3">DSM 19015</strain>
    </source>
</reference>
<keyword evidence="4" id="KW-1185">Reference proteome</keyword>
<name>A0ABQ4S1B3_9HYPH</name>
<dbReference type="EMBL" id="BPQP01000071">
    <property type="protein sequence ID" value="GJD96864.1"/>
    <property type="molecule type" value="Genomic_DNA"/>
</dbReference>
<evidence type="ECO:0000313" key="3">
    <source>
        <dbReference type="EMBL" id="GJD96864.1"/>
    </source>
</evidence>
<reference evidence="3" key="1">
    <citation type="journal article" date="2021" name="Front. Microbiol.">
        <title>Comprehensive Comparative Genomics and Phenotyping of Methylobacterium Species.</title>
        <authorList>
            <person name="Alessa O."/>
            <person name="Ogura Y."/>
            <person name="Fujitani Y."/>
            <person name="Takami H."/>
            <person name="Hayashi T."/>
            <person name="Sahin N."/>
            <person name="Tani A."/>
        </authorList>
    </citation>
    <scope>NUCLEOTIDE SEQUENCE</scope>
    <source>
        <strain evidence="3">DSM 19015</strain>
    </source>
</reference>